<dbReference type="InterPro" id="IPR044173">
    <property type="entry name" value="CASPL"/>
</dbReference>
<name>A0AAD6M7J3_9ROSI</name>
<evidence type="ECO:0000256" key="2">
    <source>
        <dbReference type="ARBA" id="ARBA00007651"/>
    </source>
</evidence>
<gene>
    <name evidence="10" type="ORF">NC653_028269</name>
</gene>
<evidence type="ECO:0000256" key="5">
    <source>
        <dbReference type="ARBA" id="ARBA00022692"/>
    </source>
</evidence>
<evidence type="ECO:0000259" key="9">
    <source>
        <dbReference type="Pfam" id="PF04535"/>
    </source>
</evidence>
<reference evidence="10" key="1">
    <citation type="journal article" date="2023" name="Mol. Ecol. Resour.">
        <title>Chromosome-level genome assembly of a triploid poplar Populus alba 'Berolinensis'.</title>
        <authorList>
            <person name="Chen S."/>
            <person name="Yu Y."/>
            <person name="Wang X."/>
            <person name="Wang S."/>
            <person name="Zhang T."/>
            <person name="Zhou Y."/>
            <person name="He R."/>
            <person name="Meng N."/>
            <person name="Wang Y."/>
            <person name="Liu W."/>
            <person name="Liu Z."/>
            <person name="Liu J."/>
            <person name="Guo Q."/>
            <person name="Huang H."/>
            <person name="Sederoff R.R."/>
            <person name="Wang G."/>
            <person name="Qu G."/>
            <person name="Chen S."/>
        </authorList>
    </citation>
    <scope>NUCLEOTIDE SEQUENCE</scope>
    <source>
        <strain evidence="10">SC-2020</strain>
    </source>
</reference>
<comment type="subunit">
    <text evidence="3 8">Homodimer and heterodimers.</text>
</comment>
<feature type="transmembrane region" description="Helical" evidence="8">
    <location>
        <begin position="258"/>
        <end position="283"/>
    </location>
</feature>
<keyword evidence="7 8" id="KW-0472">Membrane</keyword>
<evidence type="ECO:0000313" key="11">
    <source>
        <dbReference type="Proteomes" id="UP001164929"/>
    </source>
</evidence>
<protein>
    <recommendedName>
        <fullName evidence="8">CASP-like protein</fullName>
    </recommendedName>
</protein>
<dbReference type="GO" id="GO:0005886">
    <property type="term" value="C:plasma membrane"/>
    <property type="evidence" value="ECO:0007669"/>
    <property type="project" value="UniProtKB-SubCell"/>
</dbReference>
<feature type="transmembrane region" description="Helical" evidence="8">
    <location>
        <begin position="171"/>
        <end position="193"/>
    </location>
</feature>
<sequence>MSMGFVRRRNSPTQTSNWHDKIMNLTLREKNLMFTARGKGLGTFPNHQNQNYSTKGFGHPSSSLNLYILPALCWSAIIITPFFPSIPVSLLSSVNMGLHNEEKLELGCSGLQPKPRKWVLLMVRVVAFLATAAATLVMALNKETKTLVVATVGNTPIKVTLTAKFQHTPAFVFFVVANGMASFHNLVMIMVELCGQKLDYKGLRLAMVAILDMMTVALLSGGASAATFMAELGKNGNSHARWDKICDKFETFCDHGGAALIASSAGLILMMIISVMSIMKLLIKPKSDSS</sequence>
<keyword evidence="5 8" id="KW-0812">Transmembrane</keyword>
<dbReference type="PANTHER" id="PTHR36488:SF8">
    <property type="entry name" value="CASP-LIKE PROTEIN 1U1"/>
    <property type="match status" value="1"/>
</dbReference>
<feature type="transmembrane region" description="Helical" evidence="8">
    <location>
        <begin position="64"/>
        <end position="83"/>
    </location>
</feature>
<evidence type="ECO:0000256" key="7">
    <source>
        <dbReference type="ARBA" id="ARBA00023136"/>
    </source>
</evidence>
<feature type="transmembrane region" description="Helical" evidence="8">
    <location>
        <begin position="205"/>
        <end position="230"/>
    </location>
</feature>
<keyword evidence="6 8" id="KW-1133">Transmembrane helix</keyword>
<dbReference type="NCBIfam" id="TIGR01569">
    <property type="entry name" value="A_tha_TIGR01569"/>
    <property type="match status" value="1"/>
</dbReference>
<dbReference type="EMBL" id="JAQIZT010000011">
    <property type="protein sequence ID" value="KAJ6980403.1"/>
    <property type="molecule type" value="Genomic_DNA"/>
</dbReference>
<evidence type="ECO:0000313" key="10">
    <source>
        <dbReference type="EMBL" id="KAJ6980403.1"/>
    </source>
</evidence>
<accession>A0AAD6M7J3</accession>
<keyword evidence="11" id="KW-1185">Reference proteome</keyword>
<keyword evidence="4 8" id="KW-1003">Cell membrane</keyword>
<feature type="domain" description="Casparian strip membrane protein" evidence="9">
    <location>
        <begin position="115"/>
        <end position="268"/>
    </location>
</feature>
<dbReference type="PANTHER" id="PTHR36488">
    <property type="entry name" value="CASP-LIKE PROTEIN 1U1"/>
    <property type="match status" value="1"/>
</dbReference>
<dbReference type="AlphaFoldDB" id="A0AAD6M7J3"/>
<evidence type="ECO:0000256" key="1">
    <source>
        <dbReference type="ARBA" id="ARBA00004651"/>
    </source>
</evidence>
<dbReference type="InterPro" id="IPR006702">
    <property type="entry name" value="CASP_dom"/>
</dbReference>
<evidence type="ECO:0000256" key="4">
    <source>
        <dbReference type="ARBA" id="ARBA00022475"/>
    </source>
</evidence>
<proteinExistence type="inferred from homology"/>
<evidence type="ECO:0000256" key="8">
    <source>
        <dbReference type="RuleBase" id="RU361233"/>
    </source>
</evidence>
<feature type="transmembrane region" description="Helical" evidence="8">
    <location>
        <begin position="118"/>
        <end position="140"/>
    </location>
</feature>
<dbReference type="Pfam" id="PF04535">
    <property type="entry name" value="CASP_dom"/>
    <property type="match status" value="1"/>
</dbReference>
<comment type="caution">
    <text evidence="10">The sequence shown here is derived from an EMBL/GenBank/DDBJ whole genome shotgun (WGS) entry which is preliminary data.</text>
</comment>
<comment type="subcellular location">
    <subcellularLocation>
        <location evidence="1 8">Cell membrane</location>
        <topology evidence="1 8">Multi-pass membrane protein</topology>
    </subcellularLocation>
</comment>
<dbReference type="Proteomes" id="UP001164929">
    <property type="component" value="Chromosome 11"/>
</dbReference>
<organism evidence="10 11">
    <name type="scientific">Populus alba x Populus x berolinensis</name>
    <dbReference type="NCBI Taxonomy" id="444605"/>
    <lineage>
        <taxon>Eukaryota</taxon>
        <taxon>Viridiplantae</taxon>
        <taxon>Streptophyta</taxon>
        <taxon>Embryophyta</taxon>
        <taxon>Tracheophyta</taxon>
        <taxon>Spermatophyta</taxon>
        <taxon>Magnoliopsida</taxon>
        <taxon>eudicotyledons</taxon>
        <taxon>Gunneridae</taxon>
        <taxon>Pentapetalae</taxon>
        <taxon>rosids</taxon>
        <taxon>fabids</taxon>
        <taxon>Malpighiales</taxon>
        <taxon>Salicaceae</taxon>
        <taxon>Saliceae</taxon>
        <taxon>Populus</taxon>
    </lineage>
</organism>
<comment type="similarity">
    <text evidence="2 8">Belongs to the Casparian strip membrane proteins (CASP) family.</text>
</comment>
<evidence type="ECO:0000256" key="6">
    <source>
        <dbReference type="ARBA" id="ARBA00022989"/>
    </source>
</evidence>
<evidence type="ECO:0000256" key="3">
    <source>
        <dbReference type="ARBA" id="ARBA00011489"/>
    </source>
</evidence>
<dbReference type="InterPro" id="IPR006459">
    <property type="entry name" value="CASP/CASPL"/>
</dbReference>
<comment type="caution">
    <text evidence="8">Lacks conserved residue(s) required for the propagation of feature annotation.</text>
</comment>